<evidence type="ECO:0000256" key="9">
    <source>
        <dbReference type="ARBA" id="ARBA00023033"/>
    </source>
</evidence>
<evidence type="ECO:0000256" key="4">
    <source>
        <dbReference type="ARBA" id="ARBA00022692"/>
    </source>
</evidence>
<keyword evidence="7" id="KW-0560">Oxidoreductase</keyword>
<gene>
    <name evidence="11" type="ORF">ILEXP_LOCUS10140</name>
</gene>
<dbReference type="InterPro" id="IPR050665">
    <property type="entry name" value="Cytochrome_P450_Monooxygen"/>
</dbReference>
<comment type="similarity">
    <text evidence="2">Belongs to the cytochrome P450 family.</text>
</comment>
<comment type="subcellular location">
    <subcellularLocation>
        <location evidence="1">Membrane</location>
    </subcellularLocation>
</comment>
<comment type="caution">
    <text evidence="11">The sequence shown here is derived from an EMBL/GenBank/DDBJ whole genome shotgun (WGS) entry which is preliminary data.</text>
</comment>
<name>A0ABC8RDS7_9AQUA</name>
<accession>A0ABC8RDS7</accession>
<evidence type="ECO:0000256" key="8">
    <source>
        <dbReference type="ARBA" id="ARBA00023004"/>
    </source>
</evidence>
<evidence type="ECO:0000313" key="12">
    <source>
        <dbReference type="Proteomes" id="UP001642360"/>
    </source>
</evidence>
<evidence type="ECO:0000256" key="10">
    <source>
        <dbReference type="ARBA" id="ARBA00023136"/>
    </source>
</evidence>
<protein>
    <recommendedName>
        <fullName evidence="13">Cytochrome P450</fullName>
    </recommendedName>
</protein>
<dbReference type="Proteomes" id="UP001642360">
    <property type="component" value="Unassembled WGS sequence"/>
</dbReference>
<dbReference type="InterPro" id="IPR036396">
    <property type="entry name" value="Cyt_P450_sf"/>
</dbReference>
<dbReference type="EMBL" id="CAUOFW020001225">
    <property type="protein sequence ID" value="CAK9142457.1"/>
    <property type="molecule type" value="Genomic_DNA"/>
</dbReference>
<keyword evidence="4" id="KW-0812">Transmembrane</keyword>
<dbReference type="GO" id="GO:0046872">
    <property type="term" value="F:metal ion binding"/>
    <property type="evidence" value="ECO:0007669"/>
    <property type="project" value="UniProtKB-KW"/>
</dbReference>
<evidence type="ECO:0000256" key="2">
    <source>
        <dbReference type="ARBA" id="ARBA00010617"/>
    </source>
</evidence>
<keyword evidence="3" id="KW-0349">Heme</keyword>
<proteinExistence type="inferred from homology"/>
<dbReference type="PANTHER" id="PTHR24282">
    <property type="entry name" value="CYTOCHROME P450 FAMILY MEMBER"/>
    <property type="match status" value="1"/>
</dbReference>
<evidence type="ECO:0000256" key="5">
    <source>
        <dbReference type="ARBA" id="ARBA00022723"/>
    </source>
</evidence>
<keyword evidence="8" id="KW-0408">Iron</keyword>
<evidence type="ECO:0000256" key="7">
    <source>
        <dbReference type="ARBA" id="ARBA00023002"/>
    </source>
</evidence>
<reference evidence="11 12" key="1">
    <citation type="submission" date="2024-02" db="EMBL/GenBank/DDBJ databases">
        <authorList>
            <person name="Vignale AGUSTIN F."/>
            <person name="Sosa J E."/>
            <person name="Modenutti C."/>
        </authorList>
    </citation>
    <scope>NUCLEOTIDE SEQUENCE [LARGE SCALE GENOMIC DNA]</scope>
</reference>
<keyword evidence="10" id="KW-0472">Membrane</keyword>
<organism evidence="11 12">
    <name type="scientific">Ilex paraguariensis</name>
    <name type="common">yerba mate</name>
    <dbReference type="NCBI Taxonomy" id="185542"/>
    <lineage>
        <taxon>Eukaryota</taxon>
        <taxon>Viridiplantae</taxon>
        <taxon>Streptophyta</taxon>
        <taxon>Embryophyta</taxon>
        <taxon>Tracheophyta</taxon>
        <taxon>Spermatophyta</taxon>
        <taxon>Magnoliopsida</taxon>
        <taxon>eudicotyledons</taxon>
        <taxon>Gunneridae</taxon>
        <taxon>Pentapetalae</taxon>
        <taxon>asterids</taxon>
        <taxon>campanulids</taxon>
        <taxon>Aquifoliales</taxon>
        <taxon>Aquifoliaceae</taxon>
        <taxon>Ilex</taxon>
    </lineage>
</organism>
<sequence length="209" mass="24161">MMRSQGIKGPSYKFLHGNTKEITNMRRQSMGRPMDHLSHNLFPRILPDVHSWVNLYGMNFLNWYGPQAELVVTDAELIKEILNNKDDCYPKIDLEGYAKKLLGDGLSSSKGEKWAKMRKLANYVFHAESLKSMTPAMITSVEKMLERWKEYDGKEIEVFEEFRLLTSEVISKTAFGSSYSEGKKIFELLMKLTLIVSRNARKIRFPGIK</sequence>
<keyword evidence="9" id="KW-0503">Monooxygenase</keyword>
<keyword evidence="5" id="KW-0479">Metal-binding</keyword>
<keyword evidence="6" id="KW-1133">Transmembrane helix</keyword>
<dbReference type="Gene3D" id="1.10.630.10">
    <property type="entry name" value="Cytochrome P450"/>
    <property type="match status" value="1"/>
</dbReference>
<dbReference type="InterPro" id="IPR001128">
    <property type="entry name" value="Cyt_P450"/>
</dbReference>
<evidence type="ECO:0000256" key="1">
    <source>
        <dbReference type="ARBA" id="ARBA00004370"/>
    </source>
</evidence>
<dbReference type="Pfam" id="PF00067">
    <property type="entry name" value="p450"/>
    <property type="match status" value="1"/>
</dbReference>
<dbReference type="GO" id="GO:0016020">
    <property type="term" value="C:membrane"/>
    <property type="evidence" value="ECO:0007669"/>
    <property type="project" value="UniProtKB-SubCell"/>
</dbReference>
<evidence type="ECO:0008006" key="13">
    <source>
        <dbReference type="Google" id="ProtNLM"/>
    </source>
</evidence>
<dbReference type="GO" id="GO:0004497">
    <property type="term" value="F:monooxygenase activity"/>
    <property type="evidence" value="ECO:0007669"/>
    <property type="project" value="UniProtKB-KW"/>
</dbReference>
<evidence type="ECO:0000256" key="3">
    <source>
        <dbReference type="ARBA" id="ARBA00022617"/>
    </source>
</evidence>
<dbReference type="AlphaFoldDB" id="A0ABC8RDS7"/>
<dbReference type="SUPFAM" id="SSF48264">
    <property type="entry name" value="Cytochrome P450"/>
    <property type="match status" value="1"/>
</dbReference>
<dbReference type="PANTHER" id="PTHR24282:SF20">
    <property type="entry name" value="CYTOCHROME P450 CYP749A22-LIKE"/>
    <property type="match status" value="1"/>
</dbReference>
<evidence type="ECO:0000256" key="6">
    <source>
        <dbReference type="ARBA" id="ARBA00022989"/>
    </source>
</evidence>
<keyword evidence="12" id="KW-1185">Reference proteome</keyword>
<evidence type="ECO:0000313" key="11">
    <source>
        <dbReference type="EMBL" id="CAK9142457.1"/>
    </source>
</evidence>